<dbReference type="AlphaFoldDB" id="A0AAD9NJ93"/>
<keyword evidence="2" id="KW-0479">Metal-binding</keyword>
<keyword evidence="3" id="KW-0408">Iron</keyword>
<dbReference type="GO" id="GO:0005506">
    <property type="term" value="F:iron ion binding"/>
    <property type="evidence" value="ECO:0007669"/>
    <property type="project" value="InterPro"/>
</dbReference>
<evidence type="ECO:0000256" key="2">
    <source>
        <dbReference type="ARBA" id="ARBA00022723"/>
    </source>
</evidence>
<gene>
    <name evidence="5" type="ORF">LSH36_12g36058</name>
</gene>
<dbReference type="Pfam" id="PF00067">
    <property type="entry name" value="p450"/>
    <property type="match status" value="1"/>
</dbReference>
<comment type="caution">
    <text evidence="5">The sequence shown here is derived from an EMBL/GenBank/DDBJ whole genome shotgun (WGS) entry which is preliminary data.</text>
</comment>
<dbReference type="PANTHER" id="PTHR24300">
    <property type="entry name" value="CYTOCHROME P450 508A4-RELATED"/>
    <property type="match status" value="1"/>
</dbReference>
<protein>
    <recommendedName>
        <fullName evidence="7">Cytochrome P450</fullName>
    </recommendedName>
</protein>
<name>A0AAD9NJ93_9ANNE</name>
<accession>A0AAD9NJ93</accession>
<sequence>MLLDLFDVSIGNSPLWFIATILFILVYNYLMKQCWKNLPPGPPALPLIGSLPFLGSSDVREPLRVLASKYGDVFTIYLGLRRVVVLNGYDAIYDAFVKNAHAFSGRPKHYIFNKLGEGYGIVSCEGSLWREQRRYALRVLNDLGFGRATWEK</sequence>
<keyword evidence="4" id="KW-1133">Transmembrane helix</keyword>
<dbReference type="PANTHER" id="PTHR24300:SF375">
    <property type="entry name" value="CYTOCHROME P450 FAMILY"/>
    <property type="match status" value="1"/>
</dbReference>
<dbReference type="SUPFAM" id="SSF48264">
    <property type="entry name" value="Cytochrome P450"/>
    <property type="match status" value="1"/>
</dbReference>
<dbReference type="GO" id="GO:0016712">
    <property type="term" value="F:oxidoreductase activity, acting on paired donors, with incorporation or reduction of molecular oxygen, reduced flavin or flavoprotein as one donor, and incorporation of one atom of oxygen"/>
    <property type="evidence" value="ECO:0007669"/>
    <property type="project" value="TreeGrafter"/>
</dbReference>
<feature type="transmembrane region" description="Helical" evidence="4">
    <location>
        <begin position="13"/>
        <end position="30"/>
    </location>
</feature>
<organism evidence="5 6">
    <name type="scientific">Paralvinella palmiformis</name>
    <dbReference type="NCBI Taxonomy" id="53620"/>
    <lineage>
        <taxon>Eukaryota</taxon>
        <taxon>Metazoa</taxon>
        <taxon>Spiralia</taxon>
        <taxon>Lophotrochozoa</taxon>
        <taxon>Annelida</taxon>
        <taxon>Polychaeta</taxon>
        <taxon>Sedentaria</taxon>
        <taxon>Canalipalpata</taxon>
        <taxon>Terebellida</taxon>
        <taxon>Terebelliformia</taxon>
        <taxon>Alvinellidae</taxon>
        <taxon>Paralvinella</taxon>
    </lineage>
</organism>
<dbReference type="GO" id="GO:0005737">
    <property type="term" value="C:cytoplasm"/>
    <property type="evidence" value="ECO:0007669"/>
    <property type="project" value="TreeGrafter"/>
</dbReference>
<evidence type="ECO:0000313" key="5">
    <source>
        <dbReference type="EMBL" id="KAK2169209.1"/>
    </source>
</evidence>
<dbReference type="InterPro" id="IPR050182">
    <property type="entry name" value="Cytochrome_P450_fam2"/>
</dbReference>
<dbReference type="Gene3D" id="1.10.630.10">
    <property type="entry name" value="Cytochrome P450"/>
    <property type="match status" value="1"/>
</dbReference>
<proteinExistence type="inferred from homology"/>
<dbReference type="PRINTS" id="PR00463">
    <property type="entry name" value="EP450I"/>
</dbReference>
<dbReference type="Proteomes" id="UP001208570">
    <property type="component" value="Unassembled WGS sequence"/>
</dbReference>
<keyword evidence="4" id="KW-0472">Membrane</keyword>
<dbReference type="GO" id="GO:0006082">
    <property type="term" value="P:organic acid metabolic process"/>
    <property type="evidence" value="ECO:0007669"/>
    <property type="project" value="TreeGrafter"/>
</dbReference>
<dbReference type="GO" id="GO:0020037">
    <property type="term" value="F:heme binding"/>
    <property type="evidence" value="ECO:0007669"/>
    <property type="project" value="InterPro"/>
</dbReference>
<reference evidence="5" key="1">
    <citation type="journal article" date="2023" name="Mol. Biol. Evol.">
        <title>Third-Generation Sequencing Reveals the Adaptive Role of the Epigenome in Three Deep-Sea Polychaetes.</title>
        <authorList>
            <person name="Perez M."/>
            <person name="Aroh O."/>
            <person name="Sun Y."/>
            <person name="Lan Y."/>
            <person name="Juniper S.K."/>
            <person name="Young C.R."/>
            <person name="Angers B."/>
            <person name="Qian P.Y."/>
        </authorList>
    </citation>
    <scope>NUCLEOTIDE SEQUENCE</scope>
    <source>
        <strain evidence="5">P08H-3</strain>
    </source>
</reference>
<dbReference type="EMBL" id="JAODUP010000012">
    <property type="protein sequence ID" value="KAK2169209.1"/>
    <property type="molecule type" value="Genomic_DNA"/>
</dbReference>
<comment type="similarity">
    <text evidence="1">Belongs to the cytochrome P450 family.</text>
</comment>
<dbReference type="InterPro" id="IPR036396">
    <property type="entry name" value="Cyt_P450_sf"/>
</dbReference>
<evidence type="ECO:0008006" key="7">
    <source>
        <dbReference type="Google" id="ProtNLM"/>
    </source>
</evidence>
<dbReference type="InterPro" id="IPR002401">
    <property type="entry name" value="Cyt_P450_E_grp-I"/>
</dbReference>
<dbReference type="InterPro" id="IPR001128">
    <property type="entry name" value="Cyt_P450"/>
</dbReference>
<evidence type="ECO:0000256" key="1">
    <source>
        <dbReference type="ARBA" id="ARBA00010617"/>
    </source>
</evidence>
<evidence type="ECO:0000313" key="6">
    <source>
        <dbReference type="Proteomes" id="UP001208570"/>
    </source>
</evidence>
<dbReference type="GO" id="GO:0006805">
    <property type="term" value="P:xenobiotic metabolic process"/>
    <property type="evidence" value="ECO:0007669"/>
    <property type="project" value="TreeGrafter"/>
</dbReference>
<keyword evidence="6" id="KW-1185">Reference proteome</keyword>
<keyword evidence="4" id="KW-0812">Transmembrane</keyword>
<evidence type="ECO:0000256" key="4">
    <source>
        <dbReference type="SAM" id="Phobius"/>
    </source>
</evidence>
<evidence type="ECO:0000256" key="3">
    <source>
        <dbReference type="ARBA" id="ARBA00023004"/>
    </source>
</evidence>